<comment type="caution">
    <text evidence="2">The sequence shown here is derived from an EMBL/GenBank/DDBJ whole genome shotgun (WGS) entry which is preliminary data.</text>
</comment>
<evidence type="ECO:0008006" key="4">
    <source>
        <dbReference type="Google" id="ProtNLM"/>
    </source>
</evidence>
<accession>A0A4Q1JR63</accession>
<reference evidence="2 3" key="1">
    <citation type="submission" date="2019-01" db="EMBL/GenBank/DDBJ databases">
        <title>Pseudoxanthomonas composti sp. nov., isolated from compost.</title>
        <authorList>
            <person name="Yang G."/>
        </authorList>
    </citation>
    <scope>NUCLEOTIDE SEQUENCE [LARGE SCALE GENOMIC DNA]</scope>
    <source>
        <strain evidence="2 3">GSS15</strain>
    </source>
</reference>
<proteinExistence type="predicted"/>
<keyword evidence="1" id="KW-1133">Transmembrane helix</keyword>
<sequence length="189" mass="20452">MTPPSTDAARVRGRWILIALFVLFFGSAAGAGLLRFSGWQPAGMRNHGQLLNPPVDLRQHPPQLIGGGRYAWQQPQKTWRIVLAPPPECQAACVALGQRLDTVWQLFGHNADQVHILWLGTPPAGAPRPAALRVLAPDAALRAALPQVDDPAGVPVYVIDPNGFVIMRFAPGFDPADLRSDVAKLLKLL</sequence>
<protein>
    <recommendedName>
        <fullName evidence="4">Thioredoxin domain-containing protein</fullName>
    </recommendedName>
</protein>
<dbReference type="SUPFAM" id="SSF52833">
    <property type="entry name" value="Thioredoxin-like"/>
    <property type="match status" value="1"/>
</dbReference>
<dbReference type="EMBL" id="SAWZ01000014">
    <property type="protein sequence ID" value="RXQ99694.1"/>
    <property type="molecule type" value="Genomic_DNA"/>
</dbReference>
<organism evidence="2 3">
    <name type="scientific">Pseudoxanthomonas composti</name>
    <dbReference type="NCBI Taxonomy" id="2137479"/>
    <lineage>
        <taxon>Bacteria</taxon>
        <taxon>Pseudomonadati</taxon>
        <taxon>Pseudomonadota</taxon>
        <taxon>Gammaproteobacteria</taxon>
        <taxon>Lysobacterales</taxon>
        <taxon>Lysobacteraceae</taxon>
        <taxon>Pseudoxanthomonas</taxon>
    </lineage>
</organism>
<name>A0A4Q1JR63_9GAMM</name>
<dbReference type="AlphaFoldDB" id="A0A4Q1JR63"/>
<dbReference type="OrthoDB" id="9785445at2"/>
<gene>
    <name evidence="2" type="ORF">EPA99_17805</name>
</gene>
<dbReference type="Proteomes" id="UP000289784">
    <property type="component" value="Unassembled WGS sequence"/>
</dbReference>
<evidence type="ECO:0000313" key="3">
    <source>
        <dbReference type="Proteomes" id="UP000289784"/>
    </source>
</evidence>
<dbReference type="InterPro" id="IPR036249">
    <property type="entry name" value="Thioredoxin-like_sf"/>
</dbReference>
<keyword evidence="3" id="KW-1185">Reference proteome</keyword>
<keyword evidence="1" id="KW-0812">Transmembrane</keyword>
<dbReference type="RefSeq" id="WP_129472605.1">
    <property type="nucleotide sequence ID" value="NZ_SAWZ01000014.1"/>
</dbReference>
<evidence type="ECO:0000256" key="1">
    <source>
        <dbReference type="SAM" id="Phobius"/>
    </source>
</evidence>
<keyword evidence="1" id="KW-0472">Membrane</keyword>
<evidence type="ECO:0000313" key="2">
    <source>
        <dbReference type="EMBL" id="RXQ99694.1"/>
    </source>
</evidence>
<feature type="transmembrane region" description="Helical" evidence="1">
    <location>
        <begin position="15"/>
        <end position="36"/>
    </location>
</feature>